<protein>
    <submittedName>
        <fullName evidence="2">Uncharacterized protein</fullName>
    </submittedName>
</protein>
<feature type="signal peptide" evidence="1">
    <location>
        <begin position="1"/>
        <end position="20"/>
    </location>
</feature>
<dbReference type="Proteomes" id="UP000479241">
    <property type="component" value="Unassembled WGS sequence"/>
</dbReference>
<accession>A0A6L9W7U4</accession>
<evidence type="ECO:0000313" key="2">
    <source>
        <dbReference type="EMBL" id="NEK87942.1"/>
    </source>
</evidence>
<feature type="chain" id="PRO_5026819294" evidence="1">
    <location>
        <begin position="21"/>
        <end position="330"/>
    </location>
</feature>
<dbReference type="RefSeq" id="WP_121634704.1">
    <property type="nucleotide sequence ID" value="NZ_JAAGWG010000056.1"/>
</dbReference>
<organism evidence="2 3">
    <name type="scientific">Blastococcus saxobsidens</name>
    <dbReference type="NCBI Taxonomy" id="138336"/>
    <lineage>
        <taxon>Bacteria</taxon>
        <taxon>Bacillati</taxon>
        <taxon>Actinomycetota</taxon>
        <taxon>Actinomycetes</taxon>
        <taxon>Geodermatophilales</taxon>
        <taxon>Geodermatophilaceae</taxon>
        <taxon>Blastococcus</taxon>
    </lineage>
</organism>
<keyword evidence="1" id="KW-0732">Signal</keyword>
<proteinExistence type="predicted"/>
<name>A0A6L9W7U4_9ACTN</name>
<gene>
    <name evidence="2" type="ORF">GCU60_19570</name>
</gene>
<dbReference type="AlphaFoldDB" id="A0A6L9W7U4"/>
<evidence type="ECO:0000256" key="1">
    <source>
        <dbReference type="SAM" id="SignalP"/>
    </source>
</evidence>
<comment type="caution">
    <text evidence="2">The sequence shown here is derived from an EMBL/GenBank/DDBJ whole genome shotgun (WGS) entry which is preliminary data.</text>
</comment>
<sequence>MRLFAASFAALIAASGTASAQSVLERVLEQIDGASNLARINGTYANIAESTLLSETRSRNIVEDVSSDFTTADPGTIVATISDGNGNSYDIPRSAFPDTGQIPLMAAATGLTDHLILHSDGRIDPVDANYSPDTYSLVGINGVLIDQVIDQDTTSINGLVYLELNVTSIDTYQAPIFTTIDGSINNVLVGVDGSTQEALAGLTSATEWEMPTLDFGDMATTALGAVNTGEITLGVNSAVDEAGTTTTRAISAAVAQIGGAADTGALVLNVAHNASAVNGSINNVLDQVNGSIGNLSTTALGAVNTGTIVSGVDAAVQGIVGMSGQASSGL</sequence>
<reference evidence="2 3" key="1">
    <citation type="submission" date="2019-12" db="EMBL/GenBank/DDBJ databases">
        <title>the WGS of Blastococcus saxobsidens 67B17.</title>
        <authorList>
            <person name="Jiang Z."/>
        </authorList>
    </citation>
    <scope>NUCLEOTIDE SEQUENCE [LARGE SCALE GENOMIC DNA]</scope>
    <source>
        <strain evidence="2 3">67B17</strain>
    </source>
</reference>
<evidence type="ECO:0000313" key="3">
    <source>
        <dbReference type="Proteomes" id="UP000479241"/>
    </source>
</evidence>
<dbReference type="EMBL" id="JAAGWG010000056">
    <property type="protein sequence ID" value="NEK87942.1"/>
    <property type="molecule type" value="Genomic_DNA"/>
</dbReference>